<name>A0A0D2H7I1_9EURO</name>
<feature type="compositionally biased region" description="Polar residues" evidence="1">
    <location>
        <begin position="363"/>
        <end position="380"/>
    </location>
</feature>
<feature type="region of interest" description="Disordered" evidence="1">
    <location>
        <begin position="134"/>
        <end position="289"/>
    </location>
</feature>
<feature type="region of interest" description="Disordered" evidence="1">
    <location>
        <begin position="363"/>
        <end position="383"/>
    </location>
</feature>
<feature type="compositionally biased region" description="Polar residues" evidence="1">
    <location>
        <begin position="322"/>
        <end position="346"/>
    </location>
</feature>
<accession>A0A0D2H7I1</accession>
<organism evidence="2 3">
    <name type="scientific">Fonsecaea pedrosoi CBS 271.37</name>
    <dbReference type="NCBI Taxonomy" id="1442368"/>
    <lineage>
        <taxon>Eukaryota</taxon>
        <taxon>Fungi</taxon>
        <taxon>Dikarya</taxon>
        <taxon>Ascomycota</taxon>
        <taxon>Pezizomycotina</taxon>
        <taxon>Eurotiomycetes</taxon>
        <taxon>Chaetothyriomycetidae</taxon>
        <taxon>Chaetothyriales</taxon>
        <taxon>Herpotrichiellaceae</taxon>
        <taxon>Fonsecaea</taxon>
    </lineage>
</organism>
<dbReference type="HOGENOM" id="CLU_037763_0_0_1"/>
<feature type="compositionally biased region" description="Low complexity" evidence="1">
    <location>
        <begin position="98"/>
        <end position="107"/>
    </location>
</feature>
<dbReference type="EMBL" id="KN846972">
    <property type="protein sequence ID" value="KIW80584.1"/>
    <property type="molecule type" value="Genomic_DNA"/>
</dbReference>
<evidence type="ECO:0000313" key="3">
    <source>
        <dbReference type="Proteomes" id="UP000053029"/>
    </source>
</evidence>
<feature type="compositionally biased region" description="Polar residues" evidence="1">
    <location>
        <begin position="267"/>
        <end position="283"/>
    </location>
</feature>
<protein>
    <submittedName>
        <fullName evidence="2">Unplaced genomic scaffold supercont1.4, whole genome shotgun sequence</fullName>
    </submittedName>
</protein>
<evidence type="ECO:0000313" key="2">
    <source>
        <dbReference type="EMBL" id="KIW80584.1"/>
    </source>
</evidence>
<reference evidence="2 3" key="1">
    <citation type="submission" date="2015-01" db="EMBL/GenBank/DDBJ databases">
        <title>The Genome Sequence of Fonsecaea pedrosoi CBS 271.37.</title>
        <authorList>
            <consortium name="The Broad Institute Genomics Platform"/>
            <person name="Cuomo C."/>
            <person name="de Hoog S."/>
            <person name="Gorbushina A."/>
            <person name="Stielow B."/>
            <person name="Teixiera M."/>
            <person name="Abouelleil A."/>
            <person name="Chapman S.B."/>
            <person name="Priest M."/>
            <person name="Young S.K."/>
            <person name="Wortman J."/>
            <person name="Nusbaum C."/>
            <person name="Birren B."/>
        </authorList>
    </citation>
    <scope>NUCLEOTIDE SEQUENCE [LARGE SCALE GENOMIC DNA]</scope>
    <source>
        <strain evidence="2 3">CBS 271.37</strain>
    </source>
</reference>
<feature type="region of interest" description="Disordered" evidence="1">
    <location>
        <begin position="302"/>
        <end position="347"/>
    </location>
</feature>
<sequence length="532" mass="59139">MIRLPPSSLSVSERDIDFHVRQTEIYQGLLRQGFKRDDIIRYLNDYRKAAADVAYPGLRDFDLTISSTAELSYLRLQPALQESGQEDKKRDPVRHSSSESTSGSTSSFPDLPPEIEDSQDDLQDVVPDALVQETGNHSSLGSPRSIPPTMYTNPHAPRKSSLLRFAEAASPEHPPTEPGEGRPVPVPTHTPIRRKYKRRSHTYPYQSSERDSLADTLTQGHVIDGINRISLDDSEESMPFDLPSPMHPTTRTSSAQDIPFASPPTKSPSGDSPTDVLSPSITHSAVERRRSSDILAQMYSFTDVPSSPPFLQTPGRDYFEEQPSSLGSTRLPSTPSPIRNAASLSRTEPPLYRHQYLDGNSYTVYNDSLPASSQPQTPADTSRHPLVTEQEAAYTAPPGMLHIGSTSVTHHGRQGWDQEGAQQSPTARAINLRERRNRELTRSAHAEGVRLQRLRMRDESRFTQRALDANAAATGGDRVEAFSPTADDVWRDELEADRVGEENFEAGNDSSHRRVMRAVSGNARFDLGDWHE</sequence>
<dbReference type="Proteomes" id="UP000053029">
    <property type="component" value="Unassembled WGS sequence"/>
</dbReference>
<feature type="region of interest" description="Disordered" evidence="1">
    <location>
        <begin position="398"/>
        <end position="428"/>
    </location>
</feature>
<keyword evidence="3" id="KW-1185">Reference proteome</keyword>
<feature type="compositionally biased region" description="Polar residues" evidence="1">
    <location>
        <begin position="247"/>
        <end position="256"/>
    </location>
</feature>
<dbReference type="AlphaFoldDB" id="A0A0D2H7I1"/>
<dbReference type="OrthoDB" id="3437607at2759"/>
<dbReference type="GeneID" id="25306690"/>
<dbReference type="VEuPathDB" id="FungiDB:Z517_07200"/>
<feature type="region of interest" description="Disordered" evidence="1">
    <location>
        <begin position="80"/>
        <end position="118"/>
    </location>
</feature>
<dbReference type="RefSeq" id="XP_013284392.1">
    <property type="nucleotide sequence ID" value="XM_013428938.1"/>
</dbReference>
<feature type="compositionally biased region" description="Basic and acidic residues" evidence="1">
    <location>
        <begin position="85"/>
        <end position="97"/>
    </location>
</feature>
<feature type="compositionally biased region" description="Basic residues" evidence="1">
    <location>
        <begin position="191"/>
        <end position="201"/>
    </location>
</feature>
<evidence type="ECO:0000256" key="1">
    <source>
        <dbReference type="SAM" id="MobiDB-lite"/>
    </source>
</evidence>
<gene>
    <name evidence="2" type="ORF">Z517_07200</name>
</gene>
<proteinExistence type="predicted"/>